<feature type="compositionally biased region" description="Pro residues" evidence="10">
    <location>
        <begin position="313"/>
        <end position="324"/>
    </location>
</feature>
<dbReference type="AlphaFoldDB" id="A0A191ZGH2"/>
<comment type="similarity">
    <text evidence="3">Belongs to the MotB family.</text>
</comment>
<protein>
    <recommendedName>
        <fullName evidence="12">OmpA-like domain-containing protein</fullName>
    </recommendedName>
</protein>
<evidence type="ECO:0000259" key="12">
    <source>
        <dbReference type="PROSITE" id="PS51123"/>
    </source>
</evidence>
<dbReference type="Proteomes" id="UP000078596">
    <property type="component" value="Chromosome"/>
</dbReference>
<dbReference type="PANTHER" id="PTHR30329:SF21">
    <property type="entry name" value="LIPOPROTEIN YIAD-RELATED"/>
    <property type="match status" value="1"/>
</dbReference>
<dbReference type="InterPro" id="IPR050330">
    <property type="entry name" value="Bact_OuterMem_StrucFunc"/>
</dbReference>
<dbReference type="KEGG" id="haz:A9404_05790"/>
<evidence type="ECO:0000256" key="1">
    <source>
        <dbReference type="ARBA" id="ARBA00004162"/>
    </source>
</evidence>
<gene>
    <name evidence="13" type="ORF">A9404_05790</name>
</gene>
<dbReference type="InterPro" id="IPR036737">
    <property type="entry name" value="OmpA-like_sf"/>
</dbReference>
<keyword evidence="6 11" id="KW-1133">Transmembrane helix</keyword>
<dbReference type="OrthoDB" id="9815217at2"/>
<feature type="region of interest" description="Disordered" evidence="10">
    <location>
        <begin position="1"/>
        <end position="20"/>
    </location>
</feature>
<evidence type="ECO:0000256" key="11">
    <source>
        <dbReference type="SAM" id="Phobius"/>
    </source>
</evidence>
<evidence type="ECO:0000256" key="6">
    <source>
        <dbReference type="ARBA" id="ARBA00022989"/>
    </source>
</evidence>
<evidence type="ECO:0000256" key="10">
    <source>
        <dbReference type="SAM" id="MobiDB-lite"/>
    </source>
</evidence>
<sequence>MNTAHEPALESSKDSADTELTRQQIQAEITLANQNATFTRPWHEGWEADVQIIEDDQSYWLLTMVDLMTLLLTLFVLLAAYAYQSKDVTATVPSSSGSAVEAQAKVDRTPTPQTGPMPTTATSPGETPTQGNIPQSGNALIGKAGTSALEATPHPPTETHPGESPLSPSDADQQAQQLFSGLGEDVDVSVVKGRVNLRVKDNILFSSGDATLSPSGQSLIDRLADRLKSGSYPISVQGHTDDRPIHTTQYPSNWELSAARAASVVQQLIAQGVQPDRLSAVGYADTRPIASNTTPAGRAENRRVDLELQLPAPTAPTRPPAGTP</sequence>
<evidence type="ECO:0000256" key="5">
    <source>
        <dbReference type="ARBA" id="ARBA00022692"/>
    </source>
</evidence>
<proteinExistence type="inferred from homology"/>
<feature type="compositionally biased region" description="Polar residues" evidence="10">
    <location>
        <begin position="166"/>
        <end position="175"/>
    </location>
</feature>
<keyword evidence="5 11" id="KW-0812">Transmembrane</keyword>
<evidence type="ECO:0000256" key="7">
    <source>
        <dbReference type="ARBA" id="ARBA00023136"/>
    </source>
</evidence>
<evidence type="ECO:0000256" key="3">
    <source>
        <dbReference type="ARBA" id="ARBA00008914"/>
    </source>
</evidence>
<name>A0A191ZGH2_9GAMM</name>
<organism evidence="13 14">
    <name type="scientific">Halothiobacillus diazotrophicus</name>
    <dbReference type="NCBI Taxonomy" id="1860122"/>
    <lineage>
        <taxon>Bacteria</taxon>
        <taxon>Pseudomonadati</taxon>
        <taxon>Pseudomonadota</taxon>
        <taxon>Gammaproteobacteria</taxon>
        <taxon>Chromatiales</taxon>
        <taxon>Halothiobacillaceae</taxon>
        <taxon>Halothiobacillus</taxon>
    </lineage>
</organism>
<dbReference type="GO" id="GO:0009279">
    <property type="term" value="C:cell outer membrane"/>
    <property type="evidence" value="ECO:0007669"/>
    <property type="project" value="UniProtKB-SubCell"/>
</dbReference>
<dbReference type="InterPro" id="IPR006665">
    <property type="entry name" value="OmpA-like"/>
</dbReference>
<feature type="region of interest" description="Disordered" evidence="10">
    <location>
        <begin position="90"/>
        <end position="175"/>
    </location>
</feature>
<keyword evidence="7 9" id="KW-0472">Membrane</keyword>
<dbReference type="STRING" id="1860122.A9404_05790"/>
<dbReference type="Gene3D" id="3.30.1330.60">
    <property type="entry name" value="OmpA-like domain"/>
    <property type="match status" value="1"/>
</dbReference>
<feature type="compositionally biased region" description="Polar residues" evidence="10">
    <location>
        <begin position="123"/>
        <end position="138"/>
    </location>
</feature>
<dbReference type="EMBL" id="CP016027">
    <property type="protein sequence ID" value="ANJ66955.1"/>
    <property type="molecule type" value="Genomic_DNA"/>
</dbReference>
<dbReference type="InterPro" id="IPR006664">
    <property type="entry name" value="OMP_bac"/>
</dbReference>
<feature type="transmembrane region" description="Helical" evidence="11">
    <location>
        <begin position="59"/>
        <end position="83"/>
    </location>
</feature>
<dbReference type="GO" id="GO:0005886">
    <property type="term" value="C:plasma membrane"/>
    <property type="evidence" value="ECO:0007669"/>
    <property type="project" value="UniProtKB-SubCell"/>
</dbReference>
<dbReference type="Pfam" id="PF00691">
    <property type="entry name" value="OmpA"/>
    <property type="match status" value="1"/>
</dbReference>
<feature type="compositionally biased region" description="Low complexity" evidence="10">
    <location>
        <begin position="109"/>
        <end position="122"/>
    </location>
</feature>
<comment type="subcellular location">
    <subcellularLocation>
        <location evidence="1">Cell membrane</location>
        <topology evidence="1">Single-pass membrane protein</topology>
    </subcellularLocation>
    <subcellularLocation>
        <location evidence="2">Cell outer membrane</location>
    </subcellularLocation>
</comment>
<evidence type="ECO:0000256" key="4">
    <source>
        <dbReference type="ARBA" id="ARBA00022475"/>
    </source>
</evidence>
<feature type="region of interest" description="Disordered" evidence="10">
    <location>
        <begin position="287"/>
        <end position="324"/>
    </location>
</feature>
<dbReference type="PROSITE" id="PS51123">
    <property type="entry name" value="OMPA_2"/>
    <property type="match status" value="1"/>
</dbReference>
<dbReference type="RefSeq" id="WP_066099317.1">
    <property type="nucleotide sequence ID" value="NZ_CP016027.1"/>
</dbReference>
<evidence type="ECO:0000256" key="9">
    <source>
        <dbReference type="PROSITE-ProRule" id="PRU00473"/>
    </source>
</evidence>
<accession>A0A191ZGH2</accession>
<dbReference type="SUPFAM" id="SSF103088">
    <property type="entry name" value="OmpA-like"/>
    <property type="match status" value="1"/>
</dbReference>
<evidence type="ECO:0000256" key="8">
    <source>
        <dbReference type="ARBA" id="ARBA00023237"/>
    </source>
</evidence>
<keyword evidence="8" id="KW-0998">Cell outer membrane</keyword>
<dbReference type="PANTHER" id="PTHR30329">
    <property type="entry name" value="STATOR ELEMENT OF FLAGELLAR MOTOR COMPLEX"/>
    <property type="match status" value="1"/>
</dbReference>
<keyword evidence="14" id="KW-1185">Reference proteome</keyword>
<reference evidence="13 14" key="1">
    <citation type="submission" date="2016-06" db="EMBL/GenBank/DDBJ databases">
        <title>Insight into the functional genes involving in sulfur oxidation in Pearl River water.</title>
        <authorList>
            <person name="Luo J."/>
            <person name="Tan X."/>
            <person name="Lin W."/>
        </authorList>
    </citation>
    <scope>NUCLEOTIDE SEQUENCE [LARGE SCALE GENOMIC DNA]</scope>
    <source>
        <strain evidence="13 14">LS2</strain>
    </source>
</reference>
<dbReference type="InterPro" id="IPR025713">
    <property type="entry name" value="MotB-like_N_dom"/>
</dbReference>
<evidence type="ECO:0000256" key="2">
    <source>
        <dbReference type="ARBA" id="ARBA00004442"/>
    </source>
</evidence>
<feature type="domain" description="OmpA-like" evidence="12">
    <location>
        <begin position="192"/>
        <end position="312"/>
    </location>
</feature>
<evidence type="ECO:0000313" key="14">
    <source>
        <dbReference type="Proteomes" id="UP000078596"/>
    </source>
</evidence>
<keyword evidence="4" id="KW-1003">Cell membrane</keyword>
<evidence type="ECO:0000313" key="13">
    <source>
        <dbReference type="EMBL" id="ANJ66955.1"/>
    </source>
</evidence>
<dbReference type="Pfam" id="PF13677">
    <property type="entry name" value="MotB_plug"/>
    <property type="match status" value="1"/>
</dbReference>
<feature type="compositionally biased region" description="Basic and acidic residues" evidence="10">
    <location>
        <begin position="7"/>
        <end position="20"/>
    </location>
</feature>
<dbReference type="CDD" id="cd07185">
    <property type="entry name" value="OmpA_C-like"/>
    <property type="match status" value="1"/>
</dbReference>
<dbReference type="PRINTS" id="PR01021">
    <property type="entry name" value="OMPADOMAIN"/>
</dbReference>